<sequence>MHHLDSADKIPDAEPGWEYCLDLLTAAFDGTPRPDFADCHPSMTPYFTELAGKFS</sequence>
<protein>
    <submittedName>
        <fullName evidence="1">Uncharacterized protein</fullName>
    </submittedName>
</protein>
<proteinExistence type="predicted"/>
<dbReference type="RefSeq" id="WP_183125085.1">
    <property type="nucleotide sequence ID" value="NZ_JACJHR010000036.1"/>
</dbReference>
<name>A0A8E2B6C5_9PSEU</name>
<accession>A0A8E2B6C5</accession>
<dbReference type="EMBL" id="JACJHR010000036">
    <property type="protein sequence ID" value="MBB2502215.1"/>
    <property type="molecule type" value="Genomic_DNA"/>
</dbReference>
<dbReference type="AlphaFoldDB" id="A0A8E2B6C5"/>
<comment type="caution">
    <text evidence="1">The sequence shown here is derived from an EMBL/GenBank/DDBJ whole genome shotgun (WGS) entry which is preliminary data.</text>
</comment>
<organism evidence="1 2">
    <name type="scientific">Amycolatopsis echigonensis</name>
    <dbReference type="NCBI Taxonomy" id="2576905"/>
    <lineage>
        <taxon>Bacteria</taxon>
        <taxon>Bacillati</taxon>
        <taxon>Actinomycetota</taxon>
        <taxon>Actinomycetes</taxon>
        <taxon>Pseudonocardiales</taxon>
        <taxon>Pseudonocardiaceae</taxon>
        <taxon>Amycolatopsis</taxon>
    </lineage>
</organism>
<gene>
    <name evidence="1" type="ORF">H5411_24155</name>
</gene>
<evidence type="ECO:0000313" key="2">
    <source>
        <dbReference type="Proteomes" id="UP000550260"/>
    </source>
</evidence>
<evidence type="ECO:0000313" key="1">
    <source>
        <dbReference type="EMBL" id="MBB2502215.1"/>
    </source>
</evidence>
<reference evidence="1 2" key="1">
    <citation type="submission" date="2020-08" db="EMBL/GenBank/DDBJ databases">
        <title>Amycolatopsis echigonensis JCM 21831.</title>
        <authorList>
            <person name="Tedsree N."/>
            <person name="Kuncharoen N."/>
            <person name="Likhitwitayawuid K."/>
            <person name="Tanasupawat S."/>
        </authorList>
    </citation>
    <scope>NUCLEOTIDE SEQUENCE [LARGE SCALE GENOMIC DNA]</scope>
    <source>
        <strain evidence="1 2">JCM 21831</strain>
    </source>
</reference>
<dbReference type="Proteomes" id="UP000550260">
    <property type="component" value="Unassembled WGS sequence"/>
</dbReference>